<sequence length="240" mass="25902">MAHDRYYVHVIKLDSLVGINLKLAIFQNNNRVKVAVDTPENNAGHTETERIGWIGVLPICAIRNTRCLGGSVGMAFLCVALILAMLLAGGGSNRDVAGVDGEGWRMLENQKGGGGRGVRGDREDPSLSGIVIKGMRIGLTLCTGRLNVDRAEHPPRAVTRLREGRKGDGGDSSGLVEYPNAYQFSIDMPGLKMDQIKVQIEGQPVGCDRERRERAADVDKVSAAYQDGVLSVTVEKKPPP</sequence>
<dbReference type="InterPro" id="IPR031107">
    <property type="entry name" value="Small_HSP"/>
</dbReference>
<organism evidence="3 4">
    <name type="scientific">Cucurbita argyrosperma subsp. sororia</name>
    <dbReference type="NCBI Taxonomy" id="37648"/>
    <lineage>
        <taxon>Eukaryota</taxon>
        <taxon>Viridiplantae</taxon>
        <taxon>Streptophyta</taxon>
        <taxon>Embryophyta</taxon>
        <taxon>Tracheophyta</taxon>
        <taxon>Spermatophyta</taxon>
        <taxon>Magnoliopsida</taxon>
        <taxon>eudicotyledons</taxon>
        <taxon>Gunneridae</taxon>
        <taxon>Pentapetalae</taxon>
        <taxon>rosids</taxon>
        <taxon>fabids</taxon>
        <taxon>Cucurbitales</taxon>
        <taxon>Cucurbitaceae</taxon>
        <taxon>Cucurbiteae</taxon>
        <taxon>Cucurbita</taxon>
    </lineage>
</organism>
<accession>A0AAV6P8V5</accession>
<keyword evidence="2" id="KW-0472">Membrane</keyword>
<dbReference type="Proteomes" id="UP000685013">
    <property type="component" value="Chromosome 1"/>
</dbReference>
<keyword evidence="2" id="KW-0812">Transmembrane</keyword>
<proteinExistence type="predicted"/>
<evidence type="ECO:0000256" key="2">
    <source>
        <dbReference type="SAM" id="Phobius"/>
    </source>
</evidence>
<dbReference type="EMBL" id="JAGKQH010000001">
    <property type="protein sequence ID" value="KAG6608357.1"/>
    <property type="molecule type" value="Genomic_DNA"/>
</dbReference>
<keyword evidence="1 3" id="KW-0346">Stress response</keyword>
<dbReference type="CDD" id="cd06464">
    <property type="entry name" value="ACD_sHsps-like"/>
    <property type="match status" value="1"/>
</dbReference>
<comment type="caution">
    <text evidence="3">The sequence shown here is derived from an EMBL/GenBank/DDBJ whole genome shotgun (WGS) entry which is preliminary data.</text>
</comment>
<reference evidence="3 4" key="1">
    <citation type="journal article" date="2021" name="Hortic Res">
        <title>The domestication of Cucurbita argyrosperma as revealed by the genome of its wild relative.</title>
        <authorList>
            <person name="Barrera-Redondo J."/>
            <person name="Sanchez-de la Vega G."/>
            <person name="Aguirre-Liguori J.A."/>
            <person name="Castellanos-Morales G."/>
            <person name="Gutierrez-Guerrero Y.T."/>
            <person name="Aguirre-Dugua X."/>
            <person name="Aguirre-Planter E."/>
            <person name="Tenaillon M.I."/>
            <person name="Lira-Saade R."/>
            <person name="Eguiarte L.E."/>
        </authorList>
    </citation>
    <scope>NUCLEOTIDE SEQUENCE [LARGE SCALE GENOMIC DNA]</scope>
    <source>
        <strain evidence="3">JBR-2021</strain>
    </source>
</reference>
<dbReference type="PANTHER" id="PTHR11527">
    <property type="entry name" value="HEAT-SHOCK PROTEIN 20 FAMILY MEMBER"/>
    <property type="match status" value="1"/>
</dbReference>
<protein>
    <submittedName>
        <fullName evidence="3">17.2 kDa class II heat shock protein</fullName>
    </submittedName>
</protein>
<feature type="transmembrane region" description="Helical" evidence="2">
    <location>
        <begin position="68"/>
        <end position="88"/>
    </location>
</feature>
<dbReference type="AlphaFoldDB" id="A0AAV6P8V5"/>
<evidence type="ECO:0000313" key="4">
    <source>
        <dbReference type="Proteomes" id="UP000685013"/>
    </source>
</evidence>
<keyword evidence="2" id="KW-1133">Transmembrane helix</keyword>
<gene>
    <name evidence="3" type="primary">SHSP-1</name>
    <name evidence="3" type="ORF">SDJN03_01699</name>
</gene>
<name>A0AAV6P8V5_9ROSI</name>
<evidence type="ECO:0000256" key="1">
    <source>
        <dbReference type="ARBA" id="ARBA00023016"/>
    </source>
</evidence>
<keyword evidence="4" id="KW-1185">Reference proteome</keyword>
<evidence type="ECO:0000313" key="3">
    <source>
        <dbReference type="EMBL" id="KAG6608357.1"/>
    </source>
</evidence>
<feature type="non-terminal residue" evidence="3">
    <location>
        <position position="1"/>
    </location>
</feature>